<dbReference type="EMBL" id="AP019367">
    <property type="protein sequence ID" value="BBH49463.1"/>
    <property type="molecule type" value="Genomic_DNA"/>
</dbReference>
<dbReference type="KEGG" id="pcat:Pcatena_00500"/>
<sequence length="205" mass="21664">MAQLIDIRRVAVAPKHFTARVTIANGGPLMTDEDLVGTTHVYNLLPQITEHACLGDSGETFRDVMGSTEVAHLLEHVTIELMAQTGLGGDVSCGRTWEVTGEPRTYDVQLACPDDVLVASALSSAAWILQWAYSGGADPKPDVAAIVSGIRELVENAEQIAEREAAEDAAAADAREEDADEPADATVGEQVEEPQTDAVPGEGEA</sequence>
<dbReference type="RefSeq" id="WP_126420584.1">
    <property type="nucleotide sequence ID" value="NZ_AP019367.1"/>
</dbReference>
<dbReference type="OrthoDB" id="3186385at2"/>
<feature type="domain" description="Cyanophycin synthase-like N-terminal" evidence="2">
    <location>
        <begin position="40"/>
        <end position="125"/>
    </location>
</feature>
<evidence type="ECO:0000256" key="1">
    <source>
        <dbReference type="SAM" id="MobiDB-lite"/>
    </source>
</evidence>
<accession>A0A3G9JVH0</accession>
<evidence type="ECO:0000259" key="2">
    <source>
        <dbReference type="Pfam" id="PF18921"/>
    </source>
</evidence>
<dbReference type="AlphaFoldDB" id="A0A3G9JVH0"/>
<keyword evidence="4" id="KW-1185">Reference proteome</keyword>
<organism evidence="3 4">
    <name type="scientific">Parolsenella catena</name>
    <dbReference type="NCBI Taxonomy" id="2003188"/>
    <lineage>
        <taxon>Bacteria</taxon>
        <taxon>Bacillati</taxon>
        <taxon>Actinomycetota</taxon>
        <taxon>Coriobacteriia</taxon>
        <taxon>Coriobacteriales</taxon>
        <taxon>Atopobiaceae</taxon>
        <taxon>Parolsenella</taxon>
    </lineage>
</organism>
<reference evidence="4" key="1">
    <citation type="submission" date="2018-11" db="EMBL/GenBank/DDBJ databases">
        <title>Comparative genomics of Parolsenella catena and Libanicoccus massiliensis: Reclassification of Libanicoccus massiliensis as Parolsenella massiliensis comb. nov.</title>
        <authorList>
            <person name="Sakamoto M."/>
            <person name="Ikeyama N."/>
            <person name="Murakami T."/>
            <person name="Mori H."/>
            <person name="Yuki M."/>
            <person name="Ohkuma M."/>
        </authorList>
    </citation>
    <scope>NUCLEOTIDE SEQUENCE [LARGE SCALE GENOMIC DNA]</scope>
    <source>
        <strain evidence="4">JCM 31932</strain>
    </source>
</reference>
<dbReference type="InterPro" id="IPR044019">
    <property type="entry name" value="Cyanophycin_syn_N"/>
</dbReference>
<evidence type="ECO:0000313" key="3">
    <source>
        <dbReference type="EMBL" id="BBH49463.1"/>
    </source>
</evidence>
<protein>
    <recommendedName>
        <fullName evidence="2">Cyanophycin synthase-like N-terminal domain-containing protein</fullName>
    </recommendedName>
</protein>
<dbReference type="GeneID" id="88848192"/>
<name>A0A3G9JVH0_9ACTN</name>
<dbReference type="Proteomes" id="UP000273154">
    <property type="component" value="Chromosome"/>
</dbReference>
<dbReference type="Pfam" id="PF18921">
    <property type="entry name" value="Cyanophycin_syn"/>
    <property type="match status" value="1"/>
</dbReference>
<feature type="region of interest" description="Disordered" evidence="1">
    <location>
        <begin position="161"/>
        <end position="205"/>
    </location>
</feature>
<proteinExistence type="predicted"/>
<gene>
    <name evidence="3" type="ORF">Pcatena_00500</name>
</gene>
<evidence type="ECO:0000313" key="4">
    <source>
        <dbReference type="Proteomes" id="UP000273154"/>
    </source>
</evidence>